<dbReference type="Pfam" id="PF05231">
    <property type="entry name" value="MASE1"/>
    <property type="match status" value="1"/>
</dbReference>
<reference evidence="8" key="1">
    <citation type="submission" date="2024-07" db="EMBL/GenBank/DDBJ databases">
        <authorList>
            <person name="Biller S.J."/>
        </authorList>
    </citation>
    <scope>NUCLEOTIDE SEQUENCE</scope>
    <source>
        <strain evidence="8">WC2420</strain>
    </source>
</reference>
<accession>A0AB39VTN8</accession>
<keyword evidence="4 6" id="KW-1133">Transmembrane helix</keyword>
<proteinExistence type="predicted"/>
<feature type="transmembrane region" description="Helical" evidence="6">
    <location>
        <begin position="114"/>
        <end position="137"/>
    </location>
</feature>
<feature type="transmembrane region" description="Helical" evidence="6">
    <location>
        <begin position="6"/>
        <end position="25"/>
    </location>
</feature>
<evidence type="ECO:0000256" key="2">
    <source>
        <dbReference type="ARBA" id="ARBA00022475"/>
    </source>
</evidence>
<dbReference type="InterPro" id="IPR007895">
    <property type="entry name" value="MASE1"/>
</dbReference>
<feature type="transmembrane region" description="Helical" evidence="6">
    <location>
        <begin position="269"/>
        <end position="288"/>
    </location>
</feature>
<evidence type="ECO:0000259" key="7">
    <source>
        <dbReference type="Pfam" id="PF05231"/>
    </source>
</evidence>
<dbReference type="GO" id="GO:0005886">
    <property type="term" value="C:plasma membrane"/>
    <property type="evidence" value="ECO:0007669"/>
    <property type="project" value="UniProtKB-SubCell"/>
</dbReference>
<name>A0AB39VTN8_9GAMM</name>
<keyword evidence="5 6" id="KW-0472">Membrane</keyword>
<keyword evidence="3 6" id="KW-0812">Transmembrane</keyword>
<feature type="transmembrane region" description="Helical" evidence="6">
    <location>
        <begin position="212"/>
        <end position="231"/>
    </location>
</feature>
<protein>
    <submittedName>
        <fullName evidence="8">MASE1 domain-containing protein</fullName>
    </submittedName>
</protein>
<keyword evidence="2" id="KW-1003">Cell membrane</keyword>
<gene>
    <name evidence="8" type="ORF">AB3G37_05370</name>
</gene>
<organism evidence="8">
    <name type="scientific">Rouxiella sp. WC2420</name>
    <dbReference type="NCBI Taxonomy" id="3234145"/>
    <lineage>
        <taxon>Bacteria</taxon>
        <taxon>Pseudomonadati</taxon>
        <taxon>Pseudomonadota</taxon>
        <taxon>Gammaproteobacteria</taxon>
        <taxon>Enterobacterales</taxon>
        <taxon>Yersiniaceae</taxon>
        <taxon>Rouxiella</taxon>
    </lineage>
</organism>
<feature type="transmembrane region" description="Helical" evidence="6">
    <location>
        <begin position="78"/>
        <end position="102"/>
    </location>
</feature>
<feature type="domain" description="MASE1" evidence="7">
    <location>
        <begin position="13"/>
        <end position="285"/>
    </location>
</feature>
<evidence type="ECO:0000256" key="1">
    <source>
        <dbReference type="ARBA" id="ARBA00004651"/>
    </source>
</evidence>
<dbReference type="EMBL" id="CP165628">
    <property type="protein sequence ID" value="XDU73532.1"/>
    <property type="molecule type" value="Genomic_DNA"/>
</dbReference>
<feature type="transmembrane region" description="Helical" evidence="6">
    <location>
        <begin position="184"/>
        <end position="200"/>
    </location>
</feature>
<evidence type="ECO:0000256" key="5">
    <source>
        <dbReference type="ARBA" id="ARBA00023136"/>
    </source>
</evidence>
<comment type="subcellular location">
    <subcellularLocation>
        <location evidence="1">Cell membrane</location>
        <topology evidence="1">Multi-pass membrane protein</topology>
    </subcellularLocation>
</comment>
<evidence type="ECO:0000256" key="6">
    <source>
        <dbReference type="SAM" id="Phobius"/>
    </source>
</evidence>
<evidence type="ECO:0000256" key="4">
    <source>
        <dbReference type="ARBA" id="ARBA00022989"/>
    </source>
</evidence>
<dbReference type="AlphaFoldDB" id="A0AB39VTN8"/>
<feature type="transmembrane region" description="Helical" evidence="6">
    <location>
        <begin position="149"/>
        <end position="172"/>
    </location>
</feature>
<feature type="transmembrane region" description="Helical" evidence="6">
    <location>
        <begin position="37"/>
        <end position="58"/>
    </location>
</feature>
<sequence>MIKWTFPLKWLLFCVCYFSLAFLCLETRDNGSLSSAIWLPAGLTLGVLCSAPISRWPLWLVSTGILHILVSILHQRPMNISLVFALNDLIVLCLSAHIWKIILKDSGVTSRLNLTAIFIAIVLIASMFGGISTFYSLRILGYPTLFSHFIIWSISNATGCLAFAPFFAIKSLSSSFSPDSNPKSSLLLLIVIPALTLVLFSPRMEDLQNATLIEPLIYFLFGFTLLSSLFISTSKLSLLFISLAFIISLTTIYNQGIFAADDYTGNSGIIASQLYLLAIFIFSTLIRAGTNDIHLSRAQSDQLMLLSHCVSSHQQRYSFRVNITQQKWVWTELIDSINNFPINNLTTPSQMLGRMHPEDRDILLPWFNGINKTGATPFSRSVRLILDGTAFSQAYIAMLSDQHSNANKMLNGILIVPEHIPSSPTGHII</sequence>
<evidence type="ECO:0000313" key="8">
    <source>
        <dbReference type="EMBL" id="XDU73532.1"/>
    </source>
</evidence>
<dbReference type="RefSeq" id="WP_369789943.1">
    <property type="nucleotide sequence ID" value="NZ_CP165628.1"/>
</dbReference>
<feature type="transmembrane region" description="Helical" evidence="6">
    <location>
        <begin position="238"/>
        <end position="257"/>
    </location>
</feature>
<evidence type="ECO:0000256" key="3">
    <source>
        <dbReference type="ARBA" id="ARBA00022692"/>
    </source>
</evidence>